<feature type="region of interest" description="Disordered" evidence="5">
    <location>
        <begin position="351"/>
        <end position="489"/>
    </location>
</feature>
<proteinExistence type="predicted"/>
<dbReference type="InterPro" id="IPR011990">
    <property type="entry name" value="TPR-like_helical_dom_sf"/>
</dbReference>
<comment type="caution">
    <text evidence="7">The sequence shown here is derived from an EMBL/GenBank/DDBJ whole genome shotgun (WGS) entry which is preliminary data.</text>
</comment>
<dbReference type="GO" id="GO:0008270">
    <property type="term" value="F:zinc ion binding"/>
    <property type="evidence" value="ECO:0007669"/>
    <property type="project" value="UniProtKB-KW"/>
</dbReference>
<dbReference type="InterPro" id="IPR000571">
    <property type="entry name" value="Znf_CCCH"/>
</dbReference>
<feature type="zinc finger region" description="C3H1-type" evidence="4">
    <location>
        <begin position="275"/>
        <end position="297"/>
    </location>
</feature>
<reference evidence="7" key="1">
    <citation type="submission" date="2020-11" db="EMBL/GenBank/DDBJ databases">
        <authorList>
            <consortium name="DOE Joint Genome Institute"/>
            <person name="Ahrendt S."/>
            <person name="Riley R."/>
            <person name="Andreopoulos W."/>
            <person name="LaButti K."/>
            <person name="Pangilinan J."/>
            <person name="Ruiz-duenas F.J."/>
            <person name="Barrasa J.M."/>
            <person name="Sanchez-Garcia M."/>
            <person name="Camarero S."/>
            <person name="Miyauchi S."/>
            <person name="Serrano A."/>
            <person name="Linde D."/>
            <person name="Babiker R."/>
            <person name="Drula E."/>
            <person name="Ayuso-Fernandez I."/>
            <person name="Pacheco R."/>
            <person name="Padilla G."/>
            <person name="Ferreira P."/>
            <person name="Barriuso J."/>
            <person name="Kellner H."/>
            <person name="Castanera R."/>
            <person name="Alfaro M."/>
            <person name="Ramirez L."/>
            <person name="Pisabarro A.G."/>
            <person name="Kuo A."/>
            <person name="Tritt A."/>
            <person name="Lipzen A."/>
            <person name="He G."/>
            <person name="Yan M."/>
            <person name="Ng V."/>
            <person name="Cullen D."/>
            <person name="Martin F."/>
            <person name="Rosso M.-N."/>
            <person name="Henrissat B."/>
            <person name="Hibbett D."/>
            <person name="Martinez A.T."/>
            <person name="Grigoriev I.V."/>
        </authorList>
    </citation>
    <scope>NUCLEOTIDE SEQUENCE</scope>
    <source>
        <strain evidence="7">AH 44721</strain>
    </source>
</reference>
<dbReference type="InterPro" id="IPR051966">
    <property type="entry name" value="RPAP3"/>
</dbReference>
<evidence type="ECO:0000256" key="5">
    <source>
        <dbReference type="SAM" id="MobiDB-lite"/>
    </source>
</evidence>
<dbReference type="InterPro" id="IPR019734">
    <property type="entry name" value="TPR_rpt"/>
</dbReference>
<evidence type="ECO:0000259" key="6">
    <source>
        <dbReference type="PROSITE" id="PS50103"/>
    </source>
</evidence>
<dbReference type="PANTHER" id="PTHR46423">
    <property type="entry name" value="RNA POLYMERASE II-ASSOCIATED PROTEIN 3"/>
    <property type="match status" value="1"/>
</dbReference>
<keyword evidence="2 3" id="KW-0802">TPR repeat</keyword>
<organism evidence="7 8">
    <name type="scientific">Gymnopilus junonius</name>
    <name type="common">Spectacular rustgill mushroom</name>
    <name type="synonym">Gymnopilus spectabilis subsp. junonius</name>
    <dbReference type="NCBI Taxonomy" id="109634"/>
    <lineage>
        <taxon>Eukaryota</taxon>
        <taxon>Fungi</taxon>
        <taxon>Dikarya</taxon>
        <taxon>Basidiomycota</taxon>
        <taxon>Agaricomycotina</taxon>
        <taxon>Agaricomycetes</taxon>
        <taxon>Agaricomycetidae</taxon>
        <taxon>Agaricales</taxon>
        <taxon>Agaricineae</taxon>
        <taxon>Hymenogastraceae</taxon>
        <taxon>Gymnopilus</taxon>
    </lineage>
</organism>
<dbReference type="GO" id="GO:0101031">
    <property type="term" value="C:protein folding chaperone complex"/>
    <property type="evidence" value="ECO:0007669"/>
    <property type="project" value="TreeGrafter"/>
</dbReference>
<feature type="compositionally biased region" description="Low complexity" evidence="5">
    <location>
        <begin position="39"/>
        <end position="55"/>
    </location>
</feature>
<feature type="repeat" description="TPR" evidence="3">
    <location>
        <begin position="140"/>
        <end position="173"/>
    </location>
</feature>
<keyword evidence="4" id="KW-0862">Zinc</keyword>
<dbReference type="Gene3D" id="1.25.40.10">
    <property type="entry name" value="Tetratricopeptide repeat domain"/>
    <property type="match status" value="1"/>
</dbReference>
<dbReference type="PANTHER" id="PTHR46423:SF1">
    <property type="entry name" value="RNA POLYMERASE II-ASSOCIATED PROTEIN 3"/>
    <property type="match status" value="1"/>
</dbReference>
<feature type="compositionally biased region" description="Basic and acidic residues" evidence="5">
    <location>
        <begin position="369"/>
        <end position="386"/>
    </location>
</feature>
<gene>
    <name evidence="7" type="ORF">CPB84DRAFT_1785534</name>
</gene>
<feature type="compositionally biased region" description="Polar residues" evidence="5">
    <location>
        <begin position="56"/>
        <end position="73"/>
    </location>
</feature>
<dbReference type="Proteomes" id="UP000724874">
    <property type="component" value="Unassembled WGS sequence"/>
</dbReference>
<dbReference type="OrthoDB" id="629492at2759"/>
<evidence type="ECO:0000256" key="4">
    <source>
        <dbReference type="PROSITE-ProRule" id="PRU00723"/>
    </source>
</evidence>
<dbReference type="EMBL" id="JADNYJ010000080">
    <property type="protein sequence ID" value="KAF8889422.1"/>
    <property type="molecule type" value="Genomic_DNA"/>
</dbReference>
<keyword evidence="1" id="KW-0677">Repeat</keyword>
<dbReference type="InterPro" id="IPR013105">
    <property type="entry name" value="TPR_2"/>
</dbReference>
<feature type="compositionally biased region" description="Basic residues" evidence="5">
    <location>
        <begin position="413"/>
        <end position="431"/>
    </location>
</feature>
<evidence type="ECO:0000313" key="7">
    <source>
        <dbReference type="EMBL" id="KAF8889422.1"/>
    </source>
</evidence>
<evidence type="ECO:0000313" key="8">
    <source>
        <dbReference type="Proteomes" id="UP000724874"/>
    </source>
</evidence>
<accession>A0A9P5TJR9</accession>
<evidence type="ECO:0000256" key="1">
    <source>
        <dbReference type="ARBA" id="ARBA00022737"/>
    </source>
</evidence>
<sequence>MSTTTVPDIPAVSEVPKVENPTTNAEQKTSGEPQVPNGTALTASAATAPTTEPPTDISSASVNEVRPSSTAPSVSVILSAPKTTEELIAARALKRAARRQAIREKAEGHKSAGDYLFGIKNYKACYAQYLEAIQLWGSNPAYFVSLASAYRKLKWYEEAAHAATRALTLDPKNTEARYVRGVSRLEQRLLKPAKIDFETVLAQDPSHLLARAALTEVNAFMSASTQLGSHGLSPSPIDDVVKDIDFGFPPLDYDGMEVDELSDSSDCNHVGNGIQCRFYNHDGCARGSNCIFSHAPDEKSVRDELGKNSALPKRGWWTNPEQVAKVKAVLEAAEKQSREQRQLENERWKAHLKAMRAASKSKPPKSAGVRKEKKDEEAQEEVKADGEVAATTNATDSAAEPPKSAGVPPKSAGLKKRNGPPHRKPQNKNTKKSGDAAPASTTPKVEEAPATKEAISSVVEPAAPGGFTDYQLNAVPNDVKPDPSATLPY</sequence>
<keyword evidence="4" id="KW-0863">Zinc-finger</keyword>
<evidence type="ECO:0000256" key="3">
    <source>
        <dbReference type="PROSITE-ProRule" id="PRU00339"/>
    </source>
</evidence>
<dbReference type="Pfam" id="PF07719">
    <property type="entry name" value="TPR_2"/>
    <property type="match status" value="1"/>
</dbReference>
<keyword evidence="8" id="KW-1185">Reference proteome</keyword>
<evidence type="ECO:0000256" key="2">
    <source>
        <dbReference type="ARBA" id="ARBA00022803"/>
    </source>
</evidence>
<dbReference type="PROSITE" id="PS50005">
    <property type="entry name" value="TPR"/>
    <property type="match status" value="1"/>
</dbReference>
<feature type="region of interest" description="Disordered" evidence="5">
    <location>
        <begin position="1"/>
        <end position="73"/>
    </location>
</feature>
<name>A0A9P5TJR9_GYMJU</name>
<feature type="domain" description="C3H1-type" evidence="6">
    <location>
        <begin position="275"/>
        <end position="297"/>
    </location>
</feature>
<dbReference type="PROSITE" id="PS50103">
    <property type="entry name" value="ZF_C3H1"/>
    <property type="match status" value="1"/>
</dbReference>
<dbReference type="AlphaFoldDB" id="A0A9P5TJR9"/>
<dbReference type="SUPFAM" id="SSF48452">
    <property type="entry name" value="TPR-like"/>
    <property type="match status" value="1"/>
</dbReference>
<keyword evidence="4" id="KW-0479">Metal-binding</keyword>
<feature type="compositionally biased region" description="Polar residues" evidence="5">
    <location>
        <begin position="20"/>
        <end position="32"/>
    </location>
</feature>
<protein>
    <recommendedName>
        <fullName evidence="6">C3H1-type domain-containing protein</fullName>
    </recommendedName>
</protein>
<dbReference type="SMART" id="SM00028">
    <property type="entry name" value="TPR"/>
    <property type="match status" value="3"/>
</dbReference>